<dbReference type="Pfam" id="PF12746">
    <property type="entry name" value="GNAT_acetyltran"/>
    <property type="match status" value="1"/>
</dbReference>
<dbReference type="Gene3D" id="3.40.630.30">
    <property type="match status" value="1"/>
</dbReference>
<sequence length="247" mass="28979">MDFTENEFFRKLAKSWAKFFSIPLENFLDPEISIIEEPDLKKTNAFNFWTFDKKRIIQVAPSFYKKILKMNDNNPLEQSISMEDFISKMESEGFQKDDLIYIYHLKPGELKRKPLFDEYTFRFLKLKDQFILKRLQFACSKFEVKNSWVKITHPEVLGCFHGKKLVAVSSMVNFGDAKDIGVLTHPKFRRKGLGRLLISELCKKALRKNELLLYRCHDGNLGSISVARSLGFTKFFEEVTFSARTEK</sequence>
<dbReference type="Proteomes" id="UP001208689">
    <property type="component" value="Chromosome"/>
</dbReference>
<accession>A0ABY6HU79</accession>
<keyword evidence="3" id="KW-1185">Reference proteome</keyword>
<reference evidence="2" key="1">
    <citation type="submission" date="2022-09" db="EMBL/GenBank/DDBJ databases">
        <title>Actin cytoskeleton and complex cell architecture in an #Asgard archaeon.</title>
        <authorList>
            <person name="Ponce Toledo R.I."/>
            <person name="Schleper C."/>
            <person name="Rodrigues Oliveira T."/>
            <person name="Wollweber F."/>
            <person name="Xu J."/>
            <person name="Rittmann S."/>
            <person name="Klingl A."/>
            <person name="Pilhofer M."/>
        </authorList>
    </citation>
    <scope>NUCLEOTIDE SEQUENCE</scope>
    <source>
        <strain evidence="2">B-35</strain>
    </source>
</reference>
<dbReference type="InterPro" id="IPR027365">
    <property type="entry name" value="GNAT_acetyltra_YdfB-like"/>
</dbReference>
<dbReference type="CDD" id="cd04301">
    <property type="entry name" value="NAT_SF"/>
    <property type="match status" value="1"/>
</dbReference>
<dbReference type="PROSITE" id="PS51186">
    <property type="entry name" value="GNAT"/>
    <property type="match status" value="1"/>
</dbReference>
<evidence type="ECO:0000313" key="3">
    <source>
        <dbReference type="Proteomes" id="UP001208689"/>
    </source>
</evidence>
<evidence type="ECO:0000259" key="1">
    <source>
        <dbReference type="PROSITE" id="PS51186"/>
    </source>
</evidence>
<feature type="domain" description="N-acetyltransferase" evidence="1">
    <location>
        <begin position="119"/>
        <end position="247"/>
    </location>
</feature>
<dbReference type="InterPro" id="IPR016181">
    <property type="entry name" value="Acyl_CoA_acyltransferase"/>
</dbReference>
<dbReference type="EMBL" id="CP104013">
    <property type="protein sequence ID" value="UYP47083.1"/>
    <property type="molecule type" value="Genomic_DNA"/>
</dbReference>
<evidence type="ECO:0000313" key="2">
    <source>
        <dbReference type="EMBL" id="UYP47083.1"/>
    </source>
</evidence>
<protein>
    <recommendedName>
        <fullName evidence="1">N-acetyltransferase domain-containing protein</fullName>
    </recommendedName>
</protein>
<name>A0ABY6HU79_9ARCH</name>
<gene>
    <name evidence="2" type="ORF">NEF87_003368</name>
</gene>
<proteinExistence type="predicted"/>
<dbReference type="SUPFAM" id="SSF55729">
    <property type="entry name" value="Acyl-CoA N-acyltransferases (Nat)"/>
    <property type="match status" value="1"/>
</dbReference>
<organism evidence="2 3">
    <name type="scientific">Candidatus Lokiarchaeum ossiferum</name>
    <dbReference type="NCBI Taxonomy" id="2951803"/>
    <lineage>
        <taxon>Archaea</taxon>
        <taxon>Promethearchaeati</taxon>
        <taxon>Promethearchaeota</taxon>
        <taxon>Promethearchaeia</taxon>
        <taxon>Promethearchaeales</taxon>
        <taxon>Promethearchaeaceae</taxon>
        <taxon>Candidatus Lokiarchaeum</taxon>
    </lineage>
</organism>
<dbReference type="InterPro" id="IPR000182">
    <property type="entry name" value="GNAT_dom"/>
</dbReference>